<evidence type="ECO:0008006" key="3">
    <source>
        <dbReference type="Google" id="ProtNLM"/>
    </source>
</evidence>
<sequence>MGVCKSYCMHAFIEIEEYHSDTDLGELVQLVTRCGMLEQSSFICFNADDLRKVRAINRQVTLGFLSAKPPSIDDLKLVERQRAV</sequence>
<protein>
    <recommendedName>
        <fullName evidence="3">EAL domain-containing protein</fullName>
    </recommendedName>
</protein>
<organism evidence="1 2">
    <name type="scientific">Paenibacillus solisilvae</name>
    <dbReference type="NCBI Taxonomy" id="2486751"/>
    <lineage>
        <taxon>Bacteria</taxon>
        <taxon>Bacillati</taxon>
        <taxon>Bacillota</taxon>
        <taxon>Bacilli</taxon>
        <taxon>Bacillales</taxon>
        <taxon>Paenibacillaceae</taxon>
        <taxon>Paenibacillus</taxon>
    </lineage>
</organism>
<evidence type="ECO:0000313" key="2">
    <source>
        <dbReference type="Proteomes" id="UP001596047"/>
    </source>
</evidence>
<dbReference type="Gene3D" id="3.20.20.190">
    <property type="entry name" value="Phosphatidylinositol (PI) phosphodiesterase"/>
    <property type="match status" value="1"/>
</dbReference>
<keyword evidence="2" id="KW-1185">Reference proteome</keyword>
<dbReference type="RefSeq" id="WP_379187268.1">
    <property type="nucleotide sequence ID" value="NZ_JBHSOW010000024.1"/>
</dbReference>
<name>A0ABW0VSG8_9BACL</name>
<dbReference type="Proteomes" id="UP001596047">
    <property type="component" value="Unassembled WGS sequence"/>
</dbReference>
<accession>A0ABW0VSG8</accession>
<dbReference type="EMBL" id="JBHSOW010000024">
    <property type="protein sequence ID" value="MFC5648786.1"/>
    <property type="molecule type" value="Genomic_DNA"/>
</dbReference>
<dbReference type="InterPro" id="IPR017946">
    <property type="entry name" value="PLC-like_Pdiesterase_TIM-brl"/>
</dbReference>
<evidence type="ECO:0000313" key="1">
    <source>
        <dbReference type="EMBL" id="MFC5648786.1"/>
    </source>
</evidence>
<proteinExistence type="predicted"/>
<gene>
    <name evidence="1" type="ORF">ACFPYJ_06525</name>
</gene>
<reference evidence="2" key="1">
    <citation type="journal article" date="2019" name="Int. J. Syst. Evol. Microbiol.">
        <title>The Global Catalogue of Microorganisms (GCM) 10K type strain sequencing project: providing services to taxonomists for standard genome sequencing and annotation.</title>
        <authorList>
            <consortium name="The Broad Institute Genomics Platform"/>
            <consortium name="The Broad Institute Genome Sequencing Center for Infectious Disease"/>
            <person name="Wu L."/>
            <person name="Ma J."/>
        </authorList>
    </citation>
    <scope>NUCLEOTIDE SEQUENCE [LARGE SCALE GENOMIC DNA]</scope>
    <source>
        <strain evidence="2">CGMCC 1.3240</strain>
    </source>
</reference>
<comment type="caution">
    <text evidence="1">The sequence shown here is derived from an EMBL/GenBank/DDBJ whole genome shotgun (WGS) entry which is preliminary data.</text>
</comment>